<evidence type="ECO:0000313" key="6">
    <source>
        <dbReference type="Proteomes" id="UP000270471"/>
    </source>
</evidence>
<keyword evidence="6" id="KW-1185">Reference proteome</keyword>
<dbReference type="EMBL" id="PENI01000006">
    <property type="protein sequence ID" value="RMB85664.1"/>
    <property type="molecule type" value="Genomic_DNA"/>
</dbReference>
<dbReference type="Gene3D" id="1.10.10.1320">
    <property type="entry name" value="Anti-sigma factor, zinc-finger domain"/>
    <property type="match status" value="1"/>
</dbReference>
<proteinExistence type="predicted"/>
<dbReference type="OrthoDB" id="4350643at2"/>
<accession>A0A3M0IA21</accession>
<reference evidence="5 6" key="1">
    <citation type="submission" date="2017-11" db="EMBL/GenBank/DDBJ databases">
        <title>Draft genome of actinobacteria isolated from guarana (Paullinia cupana (Mart.) Ducke.</title>
        <authorList>
            <person name="Siqueira K.A."/>
            <person name="Liotti R.G."/>
            <person name="Mendes T.A.O."/>
            <person name="Soares M.A."/>
        </authorList>
    </citation>
    <scope>NUCLEOTIDE SEQUENCE [LARGE SCALE GENOMIC DNA]</scope>
    <source>
        <strain evidence="5 6">193</strain>
    </source>
</reference>
<dbReference type="AlphaFoldDB" id="A0A3M0IA21"/>
<keyword evidence="4" id="KW-0812">Transmembrane</keyword>
<evidence type="ECO:0000256" key="1">
    <source>
        <dbReference type="ARBA" id="ARBA00023015"/>
    </source>
</evidence>
<organism evidence="5 6">
    <name type="scientific">Streptomyces shenzhenensis</name>
    <dbReference type="NCBI Taxonomy" id="943815"/>
    <lineage>
        <taxon>Bacteria</taxon>
        <taxon>Bacillati</taxon>
        <taxon>Actinomycetota</taxon>
        <taxon>Actinomycetes</taxon>
        <taxon>Kitasatosporales</taxon>
        <taxon>Streptomycetaceae</taxon>
        <taxon>Streptomyces</taxon>
    </lineage>
</organism>
<keyword evidence="4" id="KW-0472">Membrane</keyword>
<sequence length="312" mass="32099">MTSLTDTTGHPDVAEISDFTEGLLPPSRTTDVRRHLDSCDLCADVHRSLEEIRGLLGTVPGPPRMPADVAGRIDAALAAEALLDARATHDPLAAPDSVSGSPESSDGNAGTHVSRETSAPPDRPAGRPQGATGPGRKDRRRGRRRTVVMGAVLTAAVLGAGSLLLQNLGADKTATTGQGQTAAAGTFSEKSLQSQVTDLLTTQQGSPYGSDTRRPRLGVGVESGTPGAGESADTLLQTSAPVPACIRDGINSNADILGAKQGTYDGKAAYLVVLPDAGDTTRVTAYVVDAACVGREPVSPGTVLWKQSFTRS</sequence>
<dbReference type="InterPro" id="IPR041916">
    <property type="entry name" value="Anti_sigma_zinc_sf"/>
</dbReference>
<gene>
    <name evidence="5" type="ORF">CTZ28_12855</name>
</gene>
<evidence type="ECO:0000313" key="5">
    <source>
        <dbReference type="EMBL" id="RMB85664.1"/>
    </source>
</evidence>
<evidence type="ECO:0000256" key="3">
    <source>
        <dbReference type="SAM" id="MobiDB-lite"/>
    </source>
</evidence>
<feature type="compositionally biased region" description="Polar residues" evidence="3">
    <location>
        <begin position="98"/>
        <end position="108"/>
    </location>
</feature>
<evidence type="ECO:0008006" key="7">
    <source>
        <dbReference type="Google" id="ProtNLM"/>
    </source>
</evidence>
<protein>
    <recommendedName>
        <fullName evidence="7">Zinc-finger domain-containing protein</fullName>
    </recommendedName>
</protein>
<keyword evidence="1" id="KW-0805">Transcription regulation</keyword>
<evidence type="ECO:0000256" key="4">
    <source>
        <dbReference type="SAM" id="Phobius"/>
    </source>
</evidence>
<comment type="caution">
    <text evidence="5">The sequence shown here is derived from an EMBL/GenBank/DDBJ whole genome shotgun (WGS) entry which is preliminary data.</text>
</comment>
<feature type="region of interest" description="Disordered" evidence="3">
    <location>
        <begin position="91"/>
        <end position="144"/>
    </location>
</feature>
<name>A0A3M0IA21_9ACTN</name>
<feature type="transmembrane region" description="Helical" evidence="4">
    <location>
        <begin position="146"/>
        <end position="165"/>
    </location>
</feature>
<dbReference type="RefSeq" id="WP_121889485.1">
    <property type="nucleotide sequence ID" value="NZ_PENI01000006.1"/>
</dbReference>
<dbReference type="Proteomes" id="UP000270471">
    <property type="component" value="Unassembled WGS sequence"/>
</dbReference>
<keyword evidence="2" id="KW-0804">Transcription</keyword>
<evidence type="ECO:0000256" key="2">
    <source>
        <dbReference type="ARBA" id="ARBA00023163"/>
    </source>
</evidence>
<keyword evidence="4" id="KW-1133">Transmembrane helix</keyword>